<keyword evidence="15" id="KW-1185">Reference proteome</keyword>
<keyword evidence="8" id="KW-0805">Transcription regulation</keyword>
<keyword evidence="10" id="KW-0804">Transcription</keyword>
<comment type="similarity">
    <text evidence="3">Belongs to the krueppel C2H2-type zinc-finger protein family.</text>
</comment>
<dbReference type="InterPro" id="IPR036236">
    <property type="entry name" value="Znf_C2H2_sf"/>
</dbReference>
<reference evidence="14" key="1">
    <citation type="submission" date="2020-03" db="EMBL/GenBank/DDBJ databases">
        <title>Studies in the Genomics of Life Span.</title>
        <authorList>
            <person name="Glass D."/>
        </authorList>
    </citation>
    <scope>NUCLEOTIDE SEQUENCE</scope>
    <source>
        <strain evidence="14">SUZIE</strain>
        <tissue evidence="14">Muscle</tissue>
    </source>
</reference>
<dbReference type="PROSITE" id="PS00028">
    <property type="entry name" value="ZINC_FINGER_C2H2_1"/>
    <property type="match status" value="2"/>
</dbReference>
<dbReference type="GO" id="GO:0008270">
    <property type="term" value="F:zinc ion binding"/>
    <property type="evidence" value="ECO:0007669"/>
    <property type="project" value="UniProtKB-KW"/>
</dbReference>
<keyword evidence="7" id="KW-0862">Zinc</keyword>
<dbReference type="Gene3D" id="3.30.160.60">
    <property type="entry name" value="Classic Zinc Finger"/>
    <property type="match status" value="2"/>
</dbReference>
<evidence type="ECO:0000256" key="5">
    <source>
        <dbReference type="ARBA" id="ARBA00022737"/>
    </source>
</evidence>
<comment type="function">
    <text evidence="1">May be involved in transcriptional regulation.</text>
</comment>
<dbReference type="GO" id="GO:0000981">
    <property type="term" value="F:DNA-binding transcription factor activity, RNA polymerase II-specific"/>
    <property type="evidence" value="ECO:0007669"/>
    <property type="project" value="TreeGrafter"/>
</dbReference>
<comment type="subcellular location">
    <subcellularLocation>
        <location evidence="2">Nucleus</location>
    </subcellularLocation>
</comment>
<dbReference type="FunFam" id="3.30.160.60:FF:000561">
    <property type="entry name" value="Zinc finger protein 30 homolog"/>
    <property type="match status" value="1"/>
</dbReference>
<evidence type="ECO:0000313" key="14">
    <source>
        <dbReference type="EMBL" id="MBZ3874044.1"/>
    </source>
</evidence>
<sequence length="166" mass="17900">MIDLSQSTCPGDSGKPKATKLTTCEPTLSECALLQGLLTQGAAGCSQLVQARGQDGPSSVQEGHLKPGIEQQEKLPGTIIPGHGDLGAAEDPGSRIVQDEEENISKCKECEKVFNKKHLLAGHEKIHSAVKPYECTECGKTFIKSTHLLHHQMIHTGERPYGFLEC</sequence>
<dbReference type="Proteomes" id="UP001166674">
    <property type="component" value="Unassembled WGS sequence"/>
</dbReference>
<evidence type="ECO:0000259" key="13">
    <source>
        <dbReference type="PROSITE" id="PS50157"/>
    </source>
</evidence>
<gene>
    <name evidence="14" type="ORF">SUZIE_125995</name>
</gene>
<dbReference type="AlphaFoldDB" id="A0AA41MLL7"/>
<evidence type="ECO:0000256" key="1">
    <source>
        <dbReference type="ARBA" id="ARBA00003767"/>
    </source>
</evidence>
<evidence type="ECO:0000313" key="15">
    <source>
        <dbReference type="Proteomes" id="UP001166674"/>
    </source>
</evidence>
<dbReference type="FunFam" id="3.30.160.60:FF:000896">
    <property type="entry name" value="Zinc finger protein 805"/>
    <property type="match status" value="1"/>
</dbReference>
<comment type="caution">
    <text evidence="14">The sequence shown here is derived from an EMBL/GenBank/DDBJ whole genome shotgun (WGS) entry which is preliminary data.</text>
</comment>
<evidence type="ECO:0000256" key="11">
    <source>
        <dbReference type="ARBA" id="ARBA00023242"/>
    </source>
</evidence>
<name>A0AA41MLL7_SCICA</name>
<proteinExistence type="inferred from homology"/>
<dbReference type="Pfam" id="PF00096">
    <property type="entry name" value="zf-C2H2"/>
    <property type="match status" value="2"/>
</dbReference>
<feature type="domain" description="C2H2-type" evidence="13">
    <location>
        <begin position="105"/>
        <end position="132"/>
    </location>
</feature>
<dbReference type="PROSITE" id="PS50157">
    <property type="entry name" value="ZINC_FINGER_C2H2_2"/>
    <property type="match status" value="2"/>
</dbReference>
<dbReference type="EMBL" id="JAATJV010217099">
    <property type="protein sequence ID" value="MBZ3874044.1"/>
    <property type="molecule type" value="Genomic_DNA"/>
</dbReference>
<protein>
    <submittedName>
        <fullName evidence="14">Zinc finger protein 264</fullName>
    </submittedName>
</protein>
<keyword evidence="4" id="KW-0479">Metal-binding</keyword>
<dbReference type="SUPFAM" id="SSF57667">
    <property type="entry name" value="beta-beta-alpha zinc fingers"/>
    <property type="match status" value="1"/>
</dbReference>
<evidence type="ECO:0000256" key="7">
    <source>
        <dbReference type="ARBA" id="ARBA00022833"/>
    </source>
</evidence>
<feature type="domain" description="C2H2-type" evidence="13">
    <location>
        <begin position="133"/>
        <end position="160"/>
    </location>
</feature>
<accession>A0AA41MLL7</accession>
<keyword evidence="5" id="KW-0677">Repeat</keyword>
<dbReference type="PANTHER" id="PTHR23226">
    <property type="entry name" value="ZINC FINGER AND SCAN DOMAIN-CONTAINING"/>
    <property type="match status" value="1"/>
</dbReference>
<evidence type="ECO:0000256" key="3">
    <source>
        <dbReference type="ARBA" id="ARBA00006991"/>
    </source>
</evidence>
<keyword evidence="11" id="KW-0539">Nucleus</keyword>
<evidence type="ECO:0000256" key="10">
    <source>
        <dbReference type="ARBA" id="ARBA00023163"/>
    </source>
</evidence>
<dbReference type="PANTHER" id="PTHR23226:SF416">
    <property type="entry name" value="FI01424P"/>
    <property type="match status" value="1"/>
</dbReference>
<evidence type="ECO:0000256" key="6">
    <source>
        <dbReference type="ARBA" id="ARBA00022771"/>
    </source>
</evidence>
<dbReference type="GO" id="GO:0000978">
    <property type="term" value="F:RNA polymerase II cis-regulatory region sequence-specific DNA binding"/>
    <property type="evidence" value="ECO:0007669"/>
    <property type="project" value="TreeGrafter"/>
</dbReference>
<keyword evidence="9" id="KW-0238">DNA-binding</keyword>
<keyword evidence="6 12" id="KW-0863">Zinc-finger</keyword>
<dbReference type="GO" id="GO:0005634">
    <property type="term" value="C:nucleus"/>
    <property type="evidence" value="ECO:0007669"/>
    <property type="project" value="UniProtKB-SubCell"/>
</dbReference>
<evidence type="ECO:0000256" key="12">
    <source>
        <dbReference type="PROSITE-ProRule" id="PRU00042"/>
    </source>
</evidence>
<dbReference type="SMART" id="SM00355">
    <property type="entry name" value="ZnF_C2H2"/>
    <property type="match status" value="2"/>
</dbReference>
<evidence type="ECO:0000256" key="9">
    <source>
        <dbReference type="ARBA" id="ARBA00023125"/>
    </source>
</evidence>
<evidence type="ECO:0000256" key="4">
    <source>
        <dbReference type="ARBA" id="ARBA00022723"/>
    </source>
</evidence>
<evidence type="ECO:0000256" key="2">
    <source>
        <dbReference type="ARBA" id="ARBA00004123"/>
    </source>
</evidence>
<dbReference type="InterPro" id="IPR013087">
    <property type="entry name" value="Znf_C2H2_type"/>
</dbReference>
<evidence type="ECO:0000256" key="8">
    <source>
        <dbReference type="ARBA" id="ARBA00023015"/>
    </source>
</evidence>
<organism evidence="14 15">
    <name type="scientific">Sciurus carolinensis</name>
    <name type="common">Eastern gray squirrel</name>
    <dbReference type="NCBI Taxonomy" id="30640"/>
    <lineage>
        <taxon>Eukaryota</taxon>
        <taxon>Metazoa</taxon>
        <taxon>Chordata</taxon>
        <taxon>Craniata</taxon>
        <taxon>Vertebrata</taxon>
        <taxon>Euteleostomi</taxon>
        <taxon>Mammalia</taxon>
        <taxon>Eutheria</taxon>
        <taxon>Euarchontoglires</taxon>
        <taxon>Glires</taxon>
        <taxon>Rodentia</taxon>
        <taxon>Sciuromorpha</taxon>
        <taxon>Sciuridae</taxon>
        <taxon>Sciurinae</taxon>
        <taxon>Sciurini</taxon>
        <taxon>Sciurus</taxon>
    </lineage>
</organism>